<proteinExistence type="predicted"/>
<feature type="transmembrane region" description="Helical" evidence="7">
    <location>
        <begin position="125"/>
        <end position="154"/>
    </location>
</feature>
<sequence>MPPSPSRSTGQSETGSVLWILMLGSALVALAAAPARRNPPETRAADEPINPEGAHDGTHEGTRDNRERPKGVAPGARSISGRAAQLTAATQPERGRAADSPAEMTQSGWKDIAVRVYLEFNKDRVLAVAAGVTFYTLLSLFPAIAALVSCYGLFADVTVINDHLAQLHAVLPSGAVELIGDQVKRIASRGTGSLSVTFFTSLLLSIWSANAAMKAMFDALNVVYEEDEKRNFFWLNLRSLTFTVGALLFIIIALNAIVVVPVVLNFLGLGSTAWLLAALRWPAILIVLLGGLSVLYRFGPSREHARWRWVGVGSVVAGLLWLAASLLFSWYVANFGTYNETYGSLGAVIGFMTWIWISSTIVLLGGEINAELEHQTGRDTTTGAPLPMGARRARMADTVGAAA</sequence>
<feature type="transmembrane region" description="Helical" evidence="7">
    <location>
        <begin position="240"/>
        <end position="267"/>
    </location>
</feature>
<reference evidence="8 9" key="2">
    <citation type="journal article" date="2013" name="Genome Announc.">
        <title>Draft Genome Sequence of Methylobacterium mesophilicum Strain SR1.6/6, Isolated from Citrus sinensis.</title>
        <authorList>
            <person name="Marinho Almeida D."/>
            <person name="Dini-Andreote F."/>
            <person name="Camargo Neves A.A."/>
            <person name="Juca Ramos R.T."/>
            <person name="Andreote F.D."/>
            <person name="Carneiro A.R."/>
            <person name="Oliveira de Souza Lima A."/>
            <person name="Caracciolo Gomes de Sa P.H."/>
            <person name="Ribeiro Barbosa M.S."/>
            <person name="Araujo W.L."/>
            <person name="Silva A."/>
        </authorList>
    </citation>
    <scope>NUCLEOTIDE SEQUENCE [LARGE SCALE GENOMIC DNA]</scope>
    <source>
        <strain evidence="8 9">SR1.6/6</strain>
    </source>
</reference>
<evidence type="ECO:0000313" key="9">
    <source>
        <dbReference type="Proteomes" id="UP000012488"/>
    </source>
</evidence>
<evidence type="ECO:0000256" key="1">
    <source>
        <dbReference type="ARBA" id="ARBA00004651"/>
    </source>
</evidence>
<dbReference type="Proteomes" id="UP000012488">
    <property type="component" value="Chromosome"/>
</dbReference>
<name>A0A6B9FUC3_9HYPH</name>
<feature type="transmembrane region" description="Helical" evidence="7">
    <location>
        <begin position="16"/>
        <end position="33"/>
    </location>
</feature>
<dbReference type="NCBIfam" id="TIGR00765">
    <property type="entry name" value="yihY_not_rbn"/>
    <property type="match status" value="1"/>
</dbReference>
<accession>A0A6B9FUC3</accession>
<dbReference type="InterPro" id="IPR017039">
    <property type="entry name" value="Virul_fac_BrkB"/>
</dbReference>
<evidence type="ECO:0000256" key="6">
    <source>
        <dbReference type="SAM" id="MobiDB-lite"/>
    </source>
</evidence>
<dbReference type="KEGG" id="mmes:MMSR116_23540"/>
<keyword evidence="2" id="KW-1003">Cell membrane</keyword>
<evidence type="ECO:0000256" key="3">
    <source>
        <dbReference type="ARBA" id="ARBA00022692"/>
    </source>
</evidence>
<reference evidence="8 9" key="1">
    <citation type="journal article" date="2012" name="Genet. Mol. Biol.">
        <title>Analysis of 16S rRNA and mxaF genes revealing insights into Methylobacterium niche-specific plant association.</title>
        <authorList>
            <person name="Dourado M.N."/>
            <person name="Andreote F.D."/>
            <person name="Dini-Andreote F."/>
            <person name="Conti R."/>
            <person name="Araujo J.M."/>
            <person name="Araujo W.L."/>
        </authorList>
    </citation>
    <scope>NUCLEOTIDE SEQUENCE [LARGE SCALE GENOMIC DNA]</scope>
    <source>
        <strain evidence="8 9">SR1.6/6</strain>
    </source>
</reference>
<dbReference type="Pfam" id="PF03631">
    <property type="entry name" value="Virul_fac_BrkB"/>
    <property type="match status" value="1"/>
</dbReference>
<feature type="compositionally biased region" description="Basic and acidic residues" evidence="6">
    <location>
        <begin position="53"/>
        <end position="70"/>
    </location>
</feature>
<keyword evidence="4 7" id="KW-1133">Transmembrane helix</keyword>
<gene>
    <name evidence="8" type="ORF">MMSR116_23540</name>
</gene>
<keyword evidence="5 7" id="KW-0472">Membrane</keyword>
<feature type="transmembrane region" description="Helical" evidence="7">
    <location>
        <begin position="310"/>
        <end position="333"/>
    </location>
</feature>
<feature type="transmembrane region" description="Helical" evidence="7">
    <location>
        <begin position="186"/>
        <end position="207"/>
    </location>
</feature>
<protein>
    <submittedName>
        <fullName evidence="8">YihY/virulence factor BrkB family protein</fullName>
    </submittedName>
</protein>
<feature type="transmembrane region" description="Helical" evidence="7">
    <location>
        <begin position="345"/>
        <end position="365"/>
    </location>
</feature>
<evidence type="ECO:0000256" key="2">
    <source>
        <dbReference type="ARBA" id="ARBA00022475"/>
    </source>
</evidence>
<evidence type="ECO:0000256" key="7">
    <source>
        <dbReference type="SAM" id="Phobius"/>
    </source>
</evidence>
<keyword evidence="3 7" id="KW-0812">Transmembrane</keyword>
<comment type="subcellular location">
    <subcellularLocation>
        <location evidence="1">Cell membrane</location>
        <topology evidence="1">Multi-pass membrane protein</topology>
    </subcellularLocation>
</comment>
<feature type="region of interest" description="Disordered" evidence="6">
    <location>
        <begin position="34"/>
        <end position="103"/>
    </location>
</feature>
<dbReference type="OrthoDB" id="9781030at2"/>
<organism evidence="8 9">
    <name type="scientific">Methylobacterium mesophilicum SR1.6/6</name>
    <dbReference type="NCBI Taxonomy" id="908290"/>
    <lineage>
        <taxon>Bacteria</taxon>
        <taxon>Pseudomonadati</taxon>
        <taxon>Pseudomonadota</taxon>
        <taxon>Alphaproteobacteria</taxon>
        <taxon>Hyphomicrobiales</taxon>
        <taxon>Methylobacteriaceae</taxon>
        <taxon>Methylobacterium</taxon>
    </lineage>
</organism>
<dbReference type="GO" id="GO:0005886">
    <property type="term" value="C:plasma membrane"/>
    <property type="evidence" value="ECO:0007669"/>
    <property type="project" value="UniProtKB-SubCell"/>
</dbReference>
<evidence type="ECO:0000313" key="8">
    <source>
        <dbReference type="EMBL" id="QGY04554.1"/>
    </source>
</evidence>
<evidence type="ECO:0000256" key="5">
    <source>
        <dbReference type="ARBA" id="ARBA00023136"/>
    </source>
</evidence>
<dbReference type="PANTHER" id="PTHR30213">
    <property type="entry name" value="INNER MEMBRANE PROTEIN YHJD"/>
    <property type="match status" value="1"/>
</dbReference>
<dbReference type="PROSITE" id="PS50890">
    <property type="entry name" value="PUA"/>
    <property type="match status" value="1"/>
</dbReference>
<dbReference type="RefSeq" id="WP_010686103.1">
    <property type="nucleotide sequence ID" value="NZ_CP043538.1"/>
</dbReference>
<evidence type="ECO:0000256" key="4">
    <source>
        <dbReference type="ARBA" id="ARBA00022989"/>
    </source>
</evidence>
<dbReference type="PANTHER" id="PTHR30213:SF0">
    <property type="entry name" value="UPF0761 MEMBRANE PROTEIN YIHY"/>
    <property type="match status" value="1"/>
</dbReference>
<dbReference type="EMBL" id="CP043538">
    <property type="protein sequence ID" value="QGY04554.1"/>
    <property type="molecule type" value="Genomic_DNA"/>
</dbReference>
<feature type="transmembrane region" description="Helical" evidence="7">
    <location>
        <begin position="273"/>
        <end position="298"/>
    </location>
</feature>
<dbReference type="AlphaFoldDB" id="A0A6B9FUC3"/>